<evidence type="ECO:0000256" key="3">
    <source>
        <dbReference type="ARBA" id="ARBA00022801"/>
    </source>
</evidence>
<dbReference type="PROSITE" id="PS51770">
    <property type="entry name" value="HOTDOG_ACOT"/>
    <property type="match status" value="2"/>
</dbReference>
<evidence type="ECO:0000256" key="4">
    <source>
        <dbReference type="ARBA" id="ARBA00022946"/>
    </source>
</evidence>
<feature type="domain" description="HotDog ACOT-type" evidence="5">
    <location>
        <begin position="267"/>
        <end position="384"/>
    </location>
</feature>
<dbReference type="InterPro" id="IPR033120">
    <property type="entry name" value="HOTDOG_ACOT"/>
</dbReference>
<reference evidence="6 7" key="1">
    <citation type="submission" date="2023-09" db="EMBL/GenBank/DDBJ databases">
        <title>Pangenome analysis of Batrachochytrium dendrobatidis and related Chytrids.</title>
        <authorList>
            <person name="Yacoub M.N."/>
            <person name="Stajich J.E."/>
            <person name="James T.Y."/>
        </authorList>
    </citation>
    <scope>NUCLEOTIDE SEQUENCE [LARGE SCALE GENOMIC DNA]</scope>
    <source>
        <strain evidence="6 7">JEL0888</strain>
    </source>
</reference>
<evidence type="ECO:0000256" key="2">
    <source>
        <dbReference type="ARBA" id="ARBA00022737"/>
    </source>
</evidence>
<proteinExistence type="inferred from homology"/>
<evidence type="ECO:0000313" key="6">
    <source>
        <dbReference type="EMBL" id="KAL2912790.1"/>
    </source>
</evidence>
<dbReference type="EMBL" id="JADGIZ020000057">
    <property type="protein sequence ID" value="KAL2912790.1"/>
    <property type="molecule type" value="Genomic_DNA"/>
</dbReference>
<dbReference type="Gene3D" id="3.10.129.10">
    <property type="entry name" value="Hotdog Thioesterase"/>
    <property type="match status" value="2"/>
</dbReference>
<protein>
    <recommendedName>
        <fullName evidence="5">HotDog ACOT-type domain-containing protein</fullName>
    </recommendedName>
</protein>
<comment type="similarity">
    <text evidence="1">Belongs to the acyl coenzyme A hydrolase family.</text>
</comment>
<name>A0ABR4MZW7_9FUNG</name>
<dbReference type="PANTHER" id="PTHR12655:SF0">
    <property type="entry name" value="ACYL-COENZYME A THIOESTERASE 9, MITOCHONDRIAL"/>
    <property type="match status" value="1"/>
</dbReference>
<evidence type="ECO:0000313" key="7">
    <source>
        <dbReference type="Proteomes" id="UP001527925"/>
    </source>
</evidence>
<dbReference type="CDD" id="cd03442">
    <property type="entry name" value="BFIT_BACH"/>
    <property type="match status" value="2"/>
</dbReference>
<keyword evidence="7" id="KW-1185">Reference proteome</keyword>
<accession>A0ABR4MZW7</accession>
<dbReference type="Proteomes" id="UP001527925">
    <property type="component" value="Unassembled WGS sequence"/>
</dbReference>
<sequence length="422" mass="47069">MHPSRSANSMGHRKWMDEFRDRIRSMSAAAQQPVGAAEGKRPRDSYVEMFLRFGSDAAVLDEYINTYGSIRVGKVLEDLDALAAAIAFLHVDAFTAAGGDALTVVTASVDRIDMLRGIPTNMDVKMSGHITYVGSSSIEISIAVETCPQGAPPPGSEGFGYEASFRNNHPSSETIITAKFIMVALDPKTGKPAKVHQLRLETDEDNHNFLLGAEHKLSKKESSEMALSKVPPKLDEMLLIHELHRENQRYQGPDGAVLKPKDVIWMKEAVQESLTICMPQERNLHHKIFGGYLMRLAFELAYANALIFAESPIVFVALDDITFRQPVNIGSLLALRSQVVYAPGAPSMSFQVMVVADVINPQSDGPKRQTTNTFHFTFAAPKLDRVPRVMPETYEESMNYIEGRRRKQRWVEHQTKVNRDLL</sequence>
<feature type="domain" description="HotDog ACOT-type" evidence="5">
    <location>
        <begin position="43"/>
        <end position="188"/>
    </location>
</feature>
<gene>
    <name evidence="6" type="ORF">HK105_207677</name>
</gene>
<dbReference type="PANTHER" id="PTHR12655">
    <property type="entry name" value="ACYL-COA THIOESTERASE"/>
    <property type="match status" value="1"/>
</dbReference>
<keyword evidence="2" id="KW-0677">Repeat</keyword>
<dbReference type="SUPFAM" id="SSF54637">
    <property type="entry name" value="Thioesterase/thiol ester dehydrase-isomerase"/>
    <property type="match status" value="2"/>
</dbReference>
<evidence type="ECO:0000259" key="5">
    <source>
        <dbReference type="PROSITE" id="PS51770"/>
    </source>
</evidence>
<dbReference type="InterPro" id="IPR029069">
    <property type="entry name" value="HotDog_dom_sf"/>
</dbReference>
<comment type="caution">
    <text evidence="6">The sequence shown here is derived from an EMBL/GenBank/DDBJ whole genome shotgun (WGS) entry which is preliminary data.</text>
</comment>
<evidence type="ECO:0000256" key="1">
    <source>
        <dbReference type="ARBA" id="ARBA00010458"/>
    </source>
</evidence>
<organism evidence="6 7">
    <name type="scientific">Polyrhizophydium stewartii</name>
    <dbReference type="NCBI Taxonomy" id="2732419"/>
    <lineage>
        <taxon>Eukaryota</taxon>
        <taxon>Fungi</taxon>
        <taxon>Fungi incertae sedis</taxon>
        <taxon>Chytridiomycota</taxon>
        <taxon>Chytridiomycota incertae sedis</taxon>
        <taxon>Chytridiomycetes</taxon>
        <taxon>Rhizophydiales</taxon>
        <taxon>Rhizophydiales incertae sedis</taxon>
        <taxon>Polyrhizophydium</taxon>
    </lineage>
</organism>
<keyword evidence="3" id="KW-0378">Hydrolase</keyword>
<keyword evidence="4" id="KW-0809">Transit peptide</keyword>